<dbReference type="Pfam" id="PF00652">
    <property type="entry name" value="Ricin_B_lectin"/>
    <property type="match status" value="1"/>
</dbReference>
<gene>
    <name evidence="3" type="ORF">SAMN05192584_11733</name>
</gene>
<evidence type="ECO:0000313" key="3">
    <source>
        <dbReference type="EMBL" id="SFL33635.1"/>
    </source>
</evidence>
<dbReference type="SUPFAM" id="SSF50370">
    <property type="entry name" value="Ricin B-like lectins"/>
    <property type="match status" value="1"/>
</dbReference>
<dbReference type="RefSeq" id="WP_093851336.1">
    <property type="nucleotide sequence ID" value="NZ_FOSG01000017.1"/>
</dbReference>
<accession>A0A1I4GUI0</accession>
<feature type="domain" description="Ricin B lectin" evidence="2">
    <location>
        <begin position="305"/>
        <end position="430"/>
    </location>
</feature>
<feature type="compositionally biased region" description="Basic and acidic residues" evidence="1">
    <location>
        <begin position="270"/>
        <end position="282"/>
    </location>
</feature>
<dbReference type="Proteomes" id="UP000198928">
    <property type="component" value="Unassembled WGS sequence"/>
</dbReference>
<feature type="compositionally biased region" description="Low complexity" evidence="1">
    <location>
        <begin position="157"/>
        <end position="166"/>
    </location>
</feature>
<dbReference type="GO" id="GO:0030246">
    <property type="term" value="F:carbohydrate binding"/>
    <property type="evidence" value="ECO:0007669"/>
    <property type="project" value="UniProtKB-KW"/>
</dbReference>
<dbReference type="OrthoDB" id="4175653at2"/>
<feature type="compositionally biased region" description="Low complexity" evidence="1">
    <location>
        <begin position="44"/>
        <end position="61"/>
    </location>
</feature>
<reference evidence="4" key="1">
    <citation type="submission" date="2016-10" db="EMBL/GenBank/DDBJ databases">
        <authorList>
            <person name="Varghese N."/>
            <person name="Submissions S."/>
        </authorList>
    </citation>
    <scope>NUCLEOTIDE SEQUENCE [LARGE SCALE GENOMIC DNA]</scope>
    <source>
        <strain evidence="4">PL19</strain>
    </source>
</reference>
<feature type="region of interest" description="Disordered" evidence="1">
    <location>
        <begin position="189"/>
        <end position="300"/>
    </location>
</feature>
<feature type="compositionally biased region" description="Basic and acidic residues" evidence="1">
    <location>
        <begin position="101"/>
        <end position="111"/>
    </location>
</feature>
<sequence length="430" mass="43252">MRDRTMPSRNNGEGPAGTSSAATAGSGVPKVRHAFALPGPAAGPTTEFAPATARAAATEGDGATGAGARRPEPARTGPEAGSGPSPDRDTDVEAVAPPPEPAREPVPHPEPESTAEPRAGAPGRAGERADTGPGPDTAGRSGEQSAGEAPDPDSPHDGAAGEADAAPGRPKKPILAAAAIAGAVLVSVPFLMPGPGPDRTSAVAASDSTDGTVLEDRAPRRPGRYAAESPSPSPPSASPRPSPSSEPASPGKADRNKGSDGDDGDDGDKAEERKGTRVREATGRTPTPAEAPGRKSGPAVAAVTAAGDALVSKDSGKCLSAGRGTDGTQLVLSTCNGSAEQRWDFRPDGTIRSKGLCMDVAWASKENGTAIQVARCSGNPAQQFHLNGTEDLVAGIADKCVDVYDGRTTDGTPAILWPCTGSANQTWYRR</sequence>
<keyword evidence="3" id="KW-0430">Lectin</keyword>
<feature type="compositionally biased region" description="Low complexity" evidence="1">
    <location>
        <begin position="16"/>
        <end position="27"/>
    </location>
</feature>
<proteinExistence type="predicted"/>
<dbReference type="PROSITE" id="PS50231">
    <property type="entry name" value="RICIN_B_LECTIN"/>
    <property type="match status" value="1"/>
</dbReference>
<feature type="compositionally biased region" description="Pro residues" evidence="1">
    <location>
        <begin position="231"/>
        <end position="244"/>
    </location>
</feature>
<dbReference type="EMBL" id="FOSG01000017">
    <property type="protein sequence ID" value="SFL33635.1"/>
    <property type="molecule type" value="Genomic_DNA"/>
</dbReference>
<feature type="region of interest" description="Disordered" evidence="1">
    <location>
        <begin position="1"/>
        <end position="170"/>
    </location>
</feature>
<protein>
    <submittedName>
        <fullName evidence="3">Ricin-type beta-trefoil lectin domain-containing protein</fullName>
    </submittedName>
</protein>
<evidence type="ECO:0000256" key="1">
    <source>
        <dbReference type="SAM" id="MobiDB-lite"/>
    </source>
</evidence>
<dbReference type="Gene3D" id="2.80.10.50">
    <property type="match status" value="2"/>
</dbReference>
<keyword evidence="4" id="KW-1185">Reference proteome</keyword>
<evidence type="ECO:0000313" key="4">
    <source>
        <dbReference type="Proteomes" id="UP000198928"/>
    </source>
</evidence>
<name>A0A1I4GUI0_9ACTN</name>
<evidence type="ECO:0000259" key="2">
    <source>
        <dbReference type="SMART" id="SM00458"/>
    </source>
</evidence>
<organism evidence="3 4">
    <name type="scientific">Streptomyces pini</name>
    <dbReference type="NCBI Taxonomy" id="1520580"/>
    <lineage>
        <taxon>Bacteria</taxon>
        <taxon>Bacillati</taxon>
        <taxon>Actinomycetota</taxon>
        <taxon>Actinomycetes</taxon>
        <taxon>Kitasatosporales</taxon>
        <taxon>Streptomycetaceae</taxon>
        <taxon>Streptomyces</taxon>
    </lineage>
</organism>
<dbReference type="InterPro" id="IPR035992">
    <property type="entry name" value="Ricin_B-like_lectins"/>
</dbReference>
<dbReference type="AlphaFoldDB" id="A0A1I4GUI0"/>
<dbReference type="SMART" id="SM00458">
    <property type="entry name" value="RICIN"/>
    <property type="match status" value="1"/>
</dbReference>
<dbReference type="InterPro" id="IPR000772">
    <property type="entry name" value="Ricin_B_lectin"/>
</dbReference>